<organism evidence="9 10">
    <name type="scientific">Alsobacter ponti</name>
    <dbReference type="NCBI Taxonomy" id="2962936"/>
    <lineage>
        <taxon>Bacteria</taxon>
        <taxon>Pseudomonadati</taxon>
        <taxon>Pseudomonadota</taxon>
        <taxon>Alphaproteobacteria</taxon>
        <taxon>Hyphomicrobiales</taxon>
        <taxon>Alsobacteraceae</taxon>
        <taxon>Alsobacter</taxon>
    </lineage>
</organism>
<keyword evidence="10" id="KW-1185">Reference proteome</keyword>
<evidence type="ECO:0000256" key="4">
    <source>
        <dbReference type="ARBA" id="ARBA00022692"/>
    </source>
</evidence>
<protein>
    <submittedName>
        <fullName evidence="9">Tetratricopeptide repeat protein</fullName>
    </submittedName>
</protein>
<evidence type="ECO:0000256" key="2">
    <source>
        <dbReference type="ARBA" id="ARBA00004236"/>
    </source>
</evidence>
<keyword evidence="7" id="KW-0143">Chaperone</keyword>
<evidence type="ECO:0000259" key="8">
    <source>
        <dbReference type="Pfam" id="PF09976"/>
    </source>
</evidence>
<keyword evidence="5" id="KW-1133">Transmembrane helix</keyword>
<sequence>MADIFREIDEEVRRDKALEAWKKHGNKVIGLALVAVLATAGWRVYDFYATKQAQEAGARFETALEASRDGRTEEAERELAAIAKDGSKGYQTLARVREAAEIAKSKPDEAVKTYDAIAADASYPATLRDVARLRAALLLVDTAGPADMKARLDPLLSGPFAANARELLALASLKAGDLDGAGRYLDEIIVDRAAPSSLRQRADLLMAIVRAGPVKPAN</sequence>
<reference evidence="9 10" key="1">
    <citation type="submission" date="2022-07" db="EMBL/GenBank/DDBJ databases">
        <authorList>
            <person name="Li W.-J."/>
            <person name="Deng Q.-Q."/>
        </authorList>
    </citation>
    <scope>NUCLEOTIDE SEQUENCE [LARGE SCALE GENOMIC DNA]</scope>
    <source>
        <strain evidence="9 10">SYSU M60028</strain>
    </source>
</reference>
<name>A0ABT1LFH2_9HYPH</name>
<evidence type="ECO:0000256" key="7">
    <source>
        <dbReference type="ARBA" id="ARBA00023186"/>
    </source>
</evidence>
<evidence type="ECO:0000256" key="3">
    <source>
        <dbReference type="ARBA" id="ARBA00022475"/>
    </source>
</evidence>
<proteinExistence type="predicted"/>
<dbReference type="Proteomes" id="UP001205890">
    <property type="component" value="Unassembled WGS sequence"/>
</dbReference>
<gene>
    <name evidence="9" type="ORF">NK718_17095</name>
</gene>
<evidence type="ECO:0000313" key="10">
    <source>
        <dbReference type="Proteomes" id="UP001205890"/>
    </source>
</evidence>
<evidence type="ECO:0000313" key="9">
    <source>
        <dbReference type="EMBL" id="MCP8940244.1"/>
    </source>
</evidence>
<keyword evidence="4" id="KW-0812">Transmembrane</keyword>
<dbReference type="Pfam" id="PF09976">
    <property type="entry name" value="TPR_21"/>
    <property type="match status" value="1"/>
</dbReference>
<evidence type="ECO:0000256" key="6">
    <source>
        <dbReference type="ARBA" id="ARBA00023136"/>
    </source>
</evidence>
<dbReference type="InterPro" id="IPR018704">
    <property type="entry name" value="SecYEG/CpoB_TPR"/>
</dbReference>
<comment type="subcellular location">
    <subcellularLocation>
        <location evidence="2">Cell membrane</location>
    </subcellularLocation>
    <subcellularLocation>
        <location evidence="1">Membrane</location>
        <topology evidence="1">Single-pass membrane protein</topology>
    </subcellularLocation>
</comment>
<dbReference type="PANTHER" id="PTHR38035:SF1">
    <property type="entry name" value="ANCILLARY SECYEG TRANSLOCON SUBUNIT"/>
    <property type="match status" value="1"/>
</dbReference>
<dbReference type="PANTHER" id="PTHR38035">
    <property type="entry name" value="UPF0070 PROTEIN YFGM"/>
    <property type="match status" value="1"/>
</dbReference>
<comment type="caution">
    <text evidence="9">The sequence shown here is derived from an EMBL/GenBank/DDBJ whole genome shotgun (WGS) entry which is preliminary data.</text>
</comment>
<evidence type="ECO:0000256" key="1">
    <source>
        <dbReference type="ARBA" id="ARBA00004167"/>
    </source>
</evidence>
<accession>A0ABT1LFH2</accession>
<dbReference type="RefSeq" id="WP_254744744.1">
    <property type="nucleotide sequence ID" value="NZ_JANCLU010000019.1"/>
</dbReference>
<feature type="domain" description="Ancillary SecYEG translocon subunit/Cell division coordinator CpoB TPR" evidence="8">
    <location>
        <begin position="21"/>
        <end position="181"/>
    </location>
</feature>
<evidence type="ECO:0000256" key="5">
    <source>
        <dbReference type="ARBA" id="ARBA00022989"/>
    </source>
</evidence>
<dbReference type="InterPro" id="IPR026039">
    <property type="entry name" value="YfgM"/>
</dbReference>
<keyword evidence="6" id="KW-0472">Membrane</keyword>
<keyword evidence="3" id="KW-1003">Cell membrane</keyword>
<dbReference type="EMBL" id="JANCLU010000019">
    <property type="protein sequence ID" value="MCP8940244.1"/>
    <property type="molecule type" value="Genomic_DNA"/>
</dbReference>